<evidence type="ECO:0000313" key="1">
    <source>
        <dbReference type="EMBL" id="KAK4546886.1"/>
    </source>
</evidence>
<keyword evidence="2" id="KW-1185">Reference proteome</keyword>
<protein>
    <submittedName>
        <fullName evidence="1">Uncharacterized protein</fullName>
    </submittedName>
</protein>
<gene>
    <name evidence="1" type="ORF">LTR36_001618</name>
</gene>
<dbReference type="EMBL" id="JAVFHQ010000013">
    <property type="protein sequence ID" value="KAK4546886.1"/>
    <property type="molecule type" value="Genomic_DNA"/>
</dbReference>
<proteinExistence type="predicted"/>
<comment type="caution">
    <text evidence="1">The sequence shown here is derived from an EMBL/GenBank/DDBJ whole genome shotgun (WGS) entry which is preliminary data.</text>
</comment>
<organism evidence="1 2">
    <name type="scientific">Oleoguttula mirabilis</name>
    <dbReference type="NCBI Taxonomy" id="1507867"/>
    <lineage>
        <taxon>Eukaryota</taxon>
        <taxon>Fungi</taxon>
        <taxon>Dikarya</taxon>
        <taxon>Ascomycota</taxon>
        <taxon>Pezizomycotina</taxon>
        <taxon>Dothideomycetes</taxon>
        <taxon>Dothideomycetidae</taxon>
        <taxon>Mycosphaerellales</taxon>
        <taxon>Teratosphaeriaceae</taxon>
        <taxon>Oleoguttula</taxon>
    </lineage>
</organism>
<sequence length="192" mass="21183">MTSPLLELPAETRNRIYECVAWNTEIITAAPEGRITSPTAALLATCSQIHNEAASIIRHIAPLAASTITAAVHNLDFSHLIDVIESLPKSPSPPIEASRTVSIKVTVDKDCGDGTKRLEDWFSCCGDTTRAGLDFSTDYQYFEGALAKKYLDVYLWLCYDGEDLDLRESREFHEIGKLMCAPSMVSKGTPER</sequence>
<dbReference type="AlphaFoldDB" id="A0AAV9JPD9"/>
<name>A0AAV9JPD9_9PEZI</name>
<dbReference type="Proteomes" id="UP001324427">
    <property type="component" value="Unassembled WGS sequence"/>
</dbReference>
<accession>A0AAV9JPD9</accession>
<evidence type="ECO:0000313" key="2">
    <source>
        <dbReference type="Proteomes" id="UP001324427"/>
    </source>
</evidence>
<reference evidence="1 2" key="1">
    <citation type="submission" date="2021-11" db="EMBL/GenBank/DDBJ databases">
        <title>Black yeast isolated from Biological Soil Crust.</title>
        <authorList>
            <person name="Kurbessoian T."/>
        </authorList>
    </citation>
    <scope>NUCLEOTIDE SEQUENCE [LARGE SCALE GENOMIC DNA]</scope>
    <source>
        <strain evidence="1 2">CCFEE 5522</strain>
    </source>
</reference>